<gene>
    <name evidence="1" type="ORF">BKA08_001069</name>
</gene>
<dbReference type="InterPro" id="IPR023393">
    <property type="entry name" value="START-like_dom_sf"/>
</dbReference>
<organism evidence="1 2">
    <name type="scientific">Nocardioides marinisabuli</name>
    <dbReference type="NCBI Taxonomy" id="419476"/>
    <lineage>
        <taxon>Bacteria</taxon>
        <taxon>Bacillati</taxon>
        <taxon>Actinomycetota</taxon>
        <taxon>Actinomycetes</taxon>
        <taxon>Propionibacteriales</taxon>
        <taxon>Nocardioidaceae</taxon>
        <taxon>Nocardioides</taxon>
    </lineage>
</organism>
<protein>
    <submittedName>
        <fullName evidence="1">Uncharacterized protein YndB with AHSA1/START domain</fullName>
    </submittedName>
</protein>
<comment type="caution">
    <text evidence="1">The sequence shown here is derived from an EMBL/GenBank/DDBJ whole genome shotgun (WGS) entry which is preliminary data.</text>
</comment>
<dbReference type="EMBL" id="JACCBE010000001">
    <property type="protein sequence ID" value="NYD56831.1"/>
    <property type="molecule type" value="Genomic_DNA"/>
</dbReference>
<dbReference type="InterPro" id="IPR019587">
    <property type="entry name" value="Polyketide_cyclase/dehydratase"/>
</dbReference>
<keyword evidence="2" id="KW-1185">Reference proteome</keyword>
<dbReference type="Gene3D" id="3.30.530.20">
    <property type="match status" value="1"/>
</dbReference>
<evidence type="ECO:0000313" key="1">
    <source>
        <dbReference type="EMBL" id="NYD56831.1"/>
    </source>
</evidence>
<dbReference type="Proteomes" id="UP000516957">
    <property type="component" value="Unassembled WGS sequence"/>
</dbReference>
<proteinExistence type="predicted"/>
<name>A0A7Y9F004_9ACTN</name>
<dbReference type="SUPFAM" id="SSF55961">
    <property type="entry name" value="Bet v1-like"/>
    <property type="match status" value="1"/>
</dbReference>
<dbReference type="Pfam" id="PF10604">
    <property type="entry name" value="Polyketide_cyc2"/>
    <property type="match status" value="1"/>
</dbReference>
<evidence type="ECO:0000313" key="2">
    <source>
        <dbReference type="Proteomes" id="UP000516957"/>
    </source>
</evidence>
<accession>A0A7Y9F004</accession>
<reference evidence="1 2" key="1">
    <citation type="submission" date="2020-07" db="EMBL/GenBank/DDBJ databases">
        <title>Sequencing the genomes of 1000 actinobacteria strains.</title>
        <authorList>
            <person name="Klenk H.-P."/>
        </authorList>
    </citation>
    <scope>NUCLEOTIDE SEQUENCE [LARGE SCALE GENOMIC DNA]</scope>
    <source>
        <strain evidence="1 2">DSM 18965</strain>
    </source>
</reference>
<sequence>MSSTPVHSSLTVQAPPAAVFAILADPRQHPRIDGSGTVQGTVSGPERLTLGSEFGMSMKQGAPYKIKNTVVEYDEDRLIAWRHKGLHRWRYELEPAGEGATRVTETWDITRYPAPVRAVFRALFAKRTQAAIEATLPKLAAAAEADAGVR</sequence>
<dbReference type="AlphaFoldDB" id="A0A7Y9F004"/>
<dbReference type="RefSeq" id="WP_179614678.1">
    <property type="nucleotide sequence ID" value="NZ_CP059163.1"/>
</dbReference>